<dbReference type="Gene3D" id="1.10.530.40">
    <property type="match status" value="1"/>
</dbReference>
<dbReference type="EMBL" id="BMII01000042">
    <property type="protein sequence ID" value="GGB73636.1"/>
    <property type="molecule type" value="Genomic_DNA"/>
</dbReference>
<keyword evidence="4" id="KW-1185">Reference proteome</keyword>
<protein>
    <submittedName>
        <fullName evidence="3">Uncharacterized protein</fullName>
    </submittedName>
</protein>
<evidence type="ECO:0000313" key="4">
    <source>
        <dbReference type="Proteomes" id="UP000617555"/>
    </source>
</evidence>
<keyword evidence="2" id="KW-0081">Bacteriolytic enzyme</keyword>
<sequence>MSLGNLHDNYNDHTELNDAAGNPATTYIAARDNMLKRKENAPLFEGGDAVSLVHNDSAGIPTIGYGFNLRAHKADQIRSALTHSFGGTLSLEQEQGIQILEAWRNGTSYNGTDKVGSE</sequence>
<comment type="caution">
    <text evidence="3">The sequence shown here is derived from an EMBL/GenBank/DDBJ whole genome shotgun (WGS) entry which is preliminary data.</text>
</comment>
<dbReference type="Proteomes" id="UP000617555">
    <property type="component" value="Unassembled WGS sequence"/>
</dbReference>
<organism evidence="3 4">
    <name type="scientific">Shewanella inventionis</name>
    <dbReference type="NCBI Taxonomy" id="1738770"/>
    <lineage>
        <taxon>Bacteria</taxon>
        <taxon>Pseudomonadati</taxon>
        <taxon>Pseudomonadota</taxon>
        <taxon>Gammaproteobacteria</taxon>
        <taxon>Alteromonadales</taxon>
        <taxon>Shewanellaceae</taxon>
        <taxon>Shewanella</taxon>
    </lineage>
</organism>
<dbReference type="RefSeq" id="WP_188740834.1">
    <property type="nucleotide sequence ID" value="NZ_BMII01000042.1"/>
</dbReference>
<accession>A0ABQ1JPL7</accession>
<keyword evidence="1" id="KW-0929">Antimicrobial</keyword>
<evidence type="ECO:0000313" key="3">
    <source>
        <dbReference type="EMBL" id="GGB73636.1"/>
    </source>
</evidence>
<gene>
    <name evidence="3" type="ORF">GCM10011607_37590</name>
</gene>
<evidence type="ECO:0000256" key="2">
    <source>
        <dbReference type="ARBA" id="ARBA00022638"/>
    </source>
</evidence>
<proteinExistence type="predicted"/>
<evidence type="ECO:0000256" key="1">
    <source>
        <dbReference type="ARBA" id="ARBA00022529"/>
    </source>
</evidence>
<dbReference type="InterPro" id="IPR023347">
    <property type="entry name" value="Lysozyme_dom_sf"/>
</dbReference>
<reference evidence="4" key="1">
    <citation type="journal article" date="2019" name="Int. J. Syst. Evol. Microbiol.">
        <title>The Global Catalogue of Microorganisms (GCM) 10K type strain sequencing project: providing services to taxonomists for standard genome sequencing and annotation.</title>
        <authorList>
            <consortium name="The Broad Institute Genomics Platform"/>
            <consortium name="The Broad Institute Genome Sequencing Center for Infectious Disease"/>
            <person name="Wu L."/>
            <person name="Ma J."/>
        </authorList>
    </citation>
    <scope>NUCLEOTIDE SEQUENCE [LARGE SCALE GENOMIC DNA]</scope>
    <source>
        <strain evidence="4">CGMCC 1.15339</strain>
    </source>
</reference>
<name>A0ABQ1JPL7_9GAMM</name>